<dbReference type="EMBL" id="ABCK01000001">
    <property type="protein sequence ID" value="EDM29672.1"/>
    <property type="molecule type" value="Genomic_DNA"/>
</dbReference>
<dbReference type="OrthoDB" id="229171at2"/>
<sequence length="629" mass="70728">MKKLLSLGLLALVSASCTSTKTYSEKLLDNSLKFVDEEHGMIDPYSSYPVEGWNQDPERGLYLRNFTQLSAIGEYLELLANMSAGYCGDAYSQADSLEKLDRMSNTLLTDQDNPQLAAKGLMVNFLDLGNGHRVGPLGEKISKAKFQKNLENIDTNKLWDVLVEAKWIKPSSDGTWANILRSDKYGTEHFEGVLAPYFEQRYQIMEVLDQRVVNIVFGDNVNLTASLAKSIGALLDPKLVDNEKALKIRKKLDLFLRRQKVGYESLIDPKTQSFYFAWDATNNTYTGWEVNGVFQEAHMNSFINEFRAPWTFVVLYYDLNPATLANAAFKIKPYPHSSGEDIYSLATWDGSAFQFLGLTNFLRDQDNPAWNKLMTIAAKIHLDYSKQHQLPGLLSESYTGNKTQYTGHVGLPSNCISSEHRITDAPSLYALGVASIYQAEKVEALLERHWETISLLLTDHGPWEGYNTTQKKVIEFQTSAHTLALSLGLLQTGPVMMERFLDHYELNSKLAEFYQAGESWQVSDFANSEVRFSQAQNLSNGEITVAYSSSADEKAVLTFMRKADSAYGRMEMNNEIYLNLKANESGELNITLPAVLSLHDIESIQISPLSSSKITNISYKAFDSVLKQD</sequence>
<accession>A6DFU2</accession>
<protein>
    <submittedName>
        <fullName evidence="1">Uncharacterized protein</fullName>
    </submittedName>
</protein>
<organism evidence="1 2">
    <name type="scientific">Lentisphaera araneosa HTCC2155</name>
    <dbReference type="NCBI Taxonomy" id="313628"/>
    <lineage>
        <taxon>Bacteria</taxon>
        <taxon>Pseudomonadati</taxon>
        <taxon>Lentisphaerota</taxon>
        <taxon>Lentisphaeria</taxon>
        <taxon>Lentisphaerales</taxon>
        <taxon>Lentisphaeraceae</taxon>
        <taxon>Lentisphaera</taxon>
    </lineage>
</organism>
<evidence type="ECO:0000313" key="1">
    <source>
        <dbReference type="EMBL" id="EDM29672.1"/>
    </source>
</evidence>
<proteinExistence type="predicted"/>
<evidence type="ECO:0000313" key="2">
    <source>
        <dbReference type="Proteomes" id="UP000004947"/>
    </source>
</evidence>
<reference evidence="1 2" key="1">
    <citation type="journal article" date="2010" name="J. Bacteriol.">
        <title>Genome sequence of Lentisphaera araneosa HTCC2155T, the type species of the order Lentisphaerales in the phylum Lentisphaerae.</title>
        <authorList>
            <person name="Thrash J.C."/>
            <person name="Cho J.C."/>
            <person name="Vergin K.L."/>
            <person name="Morris R.M."/>
            <person name="Giovannoni S.J."/>
        </authorList>
    </citation>
    <scope>NUCLEOTIDE SEQUENCE [LARGE SCALE GENOMIC DNA]</scope>
    <source>
        <strain evidence="1 2">HTCC2155</strain>
    </source>
</reference>
<dbReference type="STRING" id="313628.LNTAR_18018"/>
<dbReference type="RefSeq" id="WP_007276791.1">
    <property type="nucleotide sequence ID" value="NZ_ABCK01000001.1"/>
</dbReference>
<dbReference type="Proteomes" id="UP000004947">
    <property type="component" value="Unassembled WGS sequence"/>
</dbReference>
<gene>
    <name evidence="1" type="ORF">LNTAR_18018</name>
</gene>
<dbReference type="eggNOG" id="ENOG502ZAQC">
    <property type="taxonomic scope" value="Bacteria"/>
</dbReference>
<comment type="caution">
    <text evidence="1">The sequence shown here is derived from an EMBL/GenBank/DDBJ whole genome shotgun (WGS) entry which is preliminary data.</text>
</comment>
<dbReference type="AlphaFoldDB" id="A6DFU2"/>
<dbReference type="PROSITE" id="PS51257">
    <property type="entry name" value="PROKAR_LIPOPROTEIN"/>
    <property type="match status" value="1"/>
</dbReference>
<keyword evidence="2" id="KW-1185">Reference proteome</keyword>
<dbReference type="Gene3D" id="1.50.10.140">
    <property type="match status" value="1"/>
</dbReference>
<name>A6DFU2_9BACT</name>